<keyword evidence="9" id="KW-0406">Ion transport</keyword>
<feature type="transmembrane region" description="Helical" evidence="14">
    <location>
        <begin position="396"/>
        <end position="416"/>
    </location>
</feature>
<dbReference type="InterPro" id="IPR003131">
    <property type="entry name" value="T1-type_BTB"/>
</dbReference>
<feature type="compositionally biased region" description="Basic and acidic residues" evidence="13">
    <location>
        <begin position="640"/>
        <end position="651"/>
    </location>
</feature>
<keyword evidence="3" id="KW-0633">Potassium transport</keyword>
<dbReference type="PRINTS" id="PR00169">
    <property type="entry name" value="KCHANNEL"/>
</dbReference>
<feature type="domain" description="BTB" evidence="15">
    <location>
        <begin position="53"/>
        <end position="152"/>
    </location>
</feature>
<keyword evidence="8 14" id="KW-1133">Transmembrane helix</keyword>
<feature type="compositionally biased region" description="Polar residues" evidence="13">
    <location>
        <begin position="501"/>
        <end position="512"/>
    </location>
</feature>
<evidence type="ECO:0000256" key="12">
    <source>
        <dbReference type="SAM" id="Coils"/>
    </source>
</evidence>
<keyword evidence="12" id="KW-0175">Coiled coil</keyword>
<dbReference type="InterPro" id="IPR011333">
    <property type="entry name" value="SKP1/BTB/POZ_sf"/>
</dbReference>
<evidence type="ECO:0000256" key="4">
    <source>
        <dbReference type="ARBA" id="ARBA00022692"/>
    </source>
</evidence>
<dbReference type="PRINTS" id="PR01491">
    <property type="entry name" value="KVCHANNEL"/>
</dbReference>
<dbReference type="InterPro" id="IPR021645">
    <property type="entry name" value="Shal-type_N"/>
</dbReference>
<evidence type="ECO:0000256" key="10">
    <source>
        <dbReference type="ARBA" id="ARBA00023136"/>
    </source>
</evidence>
<feature type="region of interest" description="Disordered" evidence="13">
    <location>
        <begin position="1084"/>
        <end position="1121"/>
    </location>
</feature>
<proteinExistence type="predicted"/>
<dbReference type="Gene3D" id="1.10.287.70">
    <property type="match status" value="1"/>
</dbReference>
<dbReference type="PANTHER" id="PTHR11537:SF105">
    <property type="entry name" value="POTASSIUM VOLTAGE-GATED CHANNEL PROTEIN SHAL"/>
    <property type="match status" value="1"/>
</dbReference>
<dbReference type="FunFam" id="1.20.120.350:FF:000016">
    <property type="entry name" value="Potassium voltage-gated channel subfamily D member 3"/>
    <property type="match status" value="1"/>
</dbReference>
<keyword evidence="6" id="KW-0851">Voltage-gated channel</keyword>
<dbReference type="FunFam" id="3.30.710.10:FF:000152">
    <property type="entry name" value="Predicted protein"/>
    <property type="match status" value="1"/>
</dbReference>
<organism evidence="16 17">
    <name type="scientific">Calicophoron daubneyi</name>
    <name type="common">Rumen fluke</name>
    <name type="synonym">Paramphistomum daubneyi</name>
    <dbReference type="NCBI Taxonomy" id="300641"/>
    <lineage>
        <taxon>Eukaryota</taxon>
        <taxon>Metazoa</taxon>
        <taxon>Spiralia</taxon>
        <taxon>Lophotrochozoa</taxon>
        <taxon>Platyhelminthes</taxon>
        <taxon>Trematoda</taxon>
        <taxon>Digenea</taxon>
        <taxon>Plagiorchiida</taxon>
        <taxon>Pronocephalata</taxon>
        <taxon>Paramphistomoidea</taxon>
        <taxon>Paramphistomidae</taxon>
        <taxon>Calicophoron</taxon>
    </lineage>
</organism>
<name>A0AAV2TY73_CALDB</name>
<dbReference type="SUPFAM" id="SSF81324">
    <property type="entry name" value="Voltage-gated potassium channels"/>
    <property type="match status" value="1"/>
</dbReference>
<dbReference type="EMBL" id="CAXLJL010000933">
    <property type="protein sequence ID" value="CAL5141986.1"/>
    <property type="molecule type" value="Genomic_DNA"/>
</dbReference>
<reference evidence="16" key="1">
    <citation type="submission" date="2024-06" db="EMBL/GenBank/DDBJ databases">
        <authorList>
            <person name="Liu X."/>
            <person name="Lenzi L."/>
            <person name="Haldenby T S."/>
            <person name="Uol C."/>
        </authorList>
    </citation>
    <scope>NUCLEOTIDE SEQUENCE</scope>
</reference>
<dbReference type="InterPro" id="IPR003975">
    <property type="entry name" value="K_chnl_volt-dep_Kv4"/>
</dbReference>
<dbReference type="AlphaFoldDB" id="A0AAV2TY73"/>
<feature type="region of interest" description="Disordered" evidence="13">
    <location>
        <begin position="750"/>
        <end position="774"/>
    </location>
</feature>
<dbReference type="InterPro" id="IPR003968">
    <property type="entry name" value="K_chnl_volt-dep_Kv"/>
</dbReference>
<feature type="transmembrane region" description="Helical" evidence="14">
    <location>
        <begin position="334"/>
        <end position="355"/>
    </location>
</feature>
<dbReference type="InterPro" id="IPR005821">
    <property type="entry name" value="Ion_trans_dom"/>
</dbReference>
<evidence type="ECO:0000256" key="8">
    <source>
        <dbReference type="ARBA" id="ARBA00022989"/>
    </source>
</evidence>
<dbReference type="FunFam" id="1.10.287.70:FF:000028">
    <property type="entry name" value="potassium voltage-gated channel subfamily D member 3"/>
    <property type="match status" value="1"/>
</dbReference>
<keyword evidence="10 14" id="KW-0472">Membrane</keyword>
<dbReference type="GO" id="GO:0051260">
    <property type="term" value="P:protein homooligomerization"/>
    <property type="evidence" value="ECO:0007669"/>
    <property type="project" value="InterPro"/>
</dbReference>
<feature type="compositionally biased region" description="Polar residues" evidence="13">
    <location>
        <begin position="1112"/>
        <end position="1121"/>
    </location>
</feature>
<evidence type="ECO:0000256" key="11">
    <source>
        <dbReference type="ARBA" id="ARBA00023303"/>
    </source>
</evidence>
<feature type="region of interest" description="Disordered" evidence="13">
    <location>
        <begin position="792"/>
        <end position="886"/>
    </location>
</feature>
<evidence type="ECO:0000256" key="13">
    <source>
        <dbReference type="SAM" id="MobiDB-lite"/>
    </source>
</evidence>
<dbReference type="GO" id="GO:0005250">
    <property type="term" value="F:A-type (transient outward) potassium channel activity"/>
    <property type="evidence" value="ECO:0007669"/>
    <property type="project" value="TreeGrafter"/>
</dbReference>
<dbReference type="GO" id="GO:0001508">
    <property type="term" value="P:action potential"/>
    <property type="evidence" value="ECO:0007669"/>
    <property type="project" value="TreeGrafter"/>
</dbReference>
<evidence type="ECO:0000259" key="15">
    <source>
        <dbReference type="SMART" id="SM00225"/>
    </source>
</evidence>
<dbReference type="InterPro" id="IPR027359">
    <property type="entry name" value="Volt_channel_dom_sf"/>
</dbReference>
<keyword evidence="5" id="KW-0631">Potassium channel</keyword>
<feature type="compositionally biased region" description="Basic residues" evidence="13">
    <location>
        <begin position="815"/>
        <end position="831"/>
    </location>
</feature>
<evidence type="ECO:0000313" key="17">
    <source>
        <dbReference type="Proteomes" id="UP001497525"/>
    </source>
</evidence>
<evidence type="ECO:0000256" key="14">
    <source>
        <dbReference type="SAM" id="Phobius"/>
    </source>
</evidence>
<keyword evidence="7" id="KW-0630">Potassium</keyword>
<feature type="region of interest" description="Disordered" evidence="13">
    <location>
        <begin position="452"/>
        <end position="512"/>
    </location>
</feature>
<feature type="region of interest" description="Disordered" evidence="13">
    <location>
        <begin position="944"/>
        <end position="972"/>
    </location>
</feature>
<dbReference type="Pfam" id="PF02214">
    <property type="entry name" value="BTB_2"/>
    <property type="match status" value="1"/>
</dbReference>
<dbReference type="PANTHER" id="PTHR11537">
    <property type="entry name" value="VOLTAGE-GATED POTASSIUM CHANNEL"/>
    <property type="match status" value="1"/>
</dbReference>
<dbReference type="GO" id="GO:0008076">
    <property type="term" value="C:voltage-gated potassium channel complex"/>
    <property type="evidence" value="ECO:0007669"/>
    <property type="project" value="InterPro"/>
</dbReference>
<dbReference type="Pfam" id="PF11601">
    <property type="entry name" value="Shal-type"/>
    <property type="match status" value="1"/>
</dbReference>
<gene>
    <name evidence="16" type="ORF">CDAUBV1_LOCUS17271</name>
</gene>
<dbReference type="Gene3D" id="3.30.710.10">
    <property type="entry name" value="Potassium Channel Kv1.1, Chain A"/>
    <property type="match status" value="1"/>
</dbReference>
<evidence type="ECO:0000313" key="16">
    <source>
        <dbReference type="EMBL" id="CAL5141986.1"/>
    </source>
</evidence>
<keyword evidence="4 14" id="KW-0812">Transmembrane</keyword>
<feature type="transmembrane region" description="Helical" evidence="14">
    <location>
        <begin position="267"/>
        <end position="289"/>
    </location>
</feature>
<evidence type="ECO:0000256" key="5">
    <source>
        <dbReference type="ARBA" id="ARBA00022826"/>
    </source>
</evidence>
<sequence length="1121" mass="126168">MTQVCDLVRASAWLPLIRASAIGWLPIAQHSLPKPLESSDGPGKRSLACMSEQKAIINVSGQRFEVSKSSLNRYPNTLLGSDEKDYFYDEPSGEYYFDRDPEIFRHILTYYRCGHLHYPKRECVMQYEDELAFFRIAPEALGDCCYEDYHDSKRENSERLLDEKAQNKEASEMPKDFRNRLWQAFENPEFSTTAIVIYYVTGFFIAVSVFANITETIPCGPEPGLSKQRACGDRYIDAFSCLDTACVIIFTVEYSARMYAAPNRWKFFITVMSIIDVVAILPFYIGLLMPDNKSVSGVFTTLRVFRVFRVFKFSRHSVGLRILGYTLKSCASELGFLLFSMTMVIIIFATVMYYAEKSVEGTTFSSIPAAFWYTIVTMTTLGYGDMVPETIVGKMVGGMCSLSGVLVIALPVPVIVSNFSRIYNQSQRSDKRQAQKRARQARIRLAQMMATANVGHEETEGSDSTDFEASSRHRAIKSETNDDPDRPVHAGSVKANMEGLSWTSPESKNGSIEKNADAHIHTDAHIENYEPADIDLVRSRGQSESPLFDVQNTETVTHIGYSDQSGHPYNTVNDPGALHQAEQRGSIELNKSERTYSMSLGNKNESENLESSLSAKNMTRSLPVYVMPASNSSLFPGDVRLSEQTEEDSLRPKRHRSGNQESSTHRKPMTYDDLIIMQQRHLMDCLYVVTARTPPRIGLFLTAKRSHDYQHPIKETLHLRKSVLRVTEESAAKVGKLLHLHLPESKGDVRRSSADYLDSPDKQESASVGCKQRRQTHQFTPGHNLFYALKGARSRNTSDSSNPRTLGSCGEMTTLKRKPTPKHRSHHHKAVRTAAKGSQGTPNYLDMGSQRRYGGLPSSGRRHTSSDSNEGKPLLNSPVLNGVNDESTNIALSPSWPRIHTKTLEDSRREIPHSKTIDVFDQPFQLSLRDLFYQQIIKSHSEKHVTSSATDDAQSNKHPIFTKDPLSVDNANQRGHTNPFYEMATEHSPRMDENDLEEFNMARDYNISVFPSSTGDAKLHRKELNFALHHSMNPLNKPKEYHPFIRVRSEDLTWAEINLVGGSKHQNKEGDQSVVTSPTAYKISSSLTEETRTRRSISTPEPVLATAHSDSDQISFPGQSS</sequence>
<protein>
    <recommendedName>
        <fullName evidence="15">BTB domain-containing protein</fullName>
    </recommendedName>
</protein>
<dbReference type="SUPFAM" id="SSF54695">
    <property type="entry name" value="POZ domain"/>
    <property type="match status" value="1"/>
</dbReference>
<evidence type="ECO:0000256" key="2">
    <source>
        <dbReference type="ARBA" id="ARBA00022448"/>
    </source>
</evidence>
<accession>A0AAV2TY73</accession>
<evidence type="ECO:0000256" key="3">
    <source>
        <dbReference type="ARBA" id="ARBA00022538"/>
    </source>
</evidence>
<evidence type="ECO:0000256" key="9">
    <source>
        <dbReference type="ARBA" id="ARBA00023065"/>
    </source>
</evidence>
<dbReference type="InterPro" id="IPR000210">
    <property type="entry name" value="BTB/POZ_dom"/>
</dbReference>
<comment type="caution">
    <text evidence="16">The sequence shown here is derived from an EMBL/GenBank/DDBJ whole genome shotgun (WGS) entry which is preliminary data.</text>
</comment>
<feature type="compositionally biased region" description="Polar residues" evidence="13">
    <location>
        <begin position="794"/>
        <end position="805"/>
    </location>
</feature>
<dbReference type="Gene3D" id="1.20.120.350">
    <property type="entry name" value="Voltage-gated potassium channels. Chain C"/>
    <property type="match status" value="1"/>
</dbReference>
<keyword evidence="11" id="KW-0407">Ion channel</keyword>
<feature type="transmembrane region" description="Helical" evidence="14">
    <location>
        <begin position="195"/>
        <end position="214"/>
    </location>
</feature>
<feature type="coiled-coil region" evidence="12">
    <location>
        <begin position="424"/>
        <end position="451"/>
    </location>
</feature>
<keyword evidence="2" id="KW-0813">Transport</keyword>
<feature type="compositionally biased region" description="Polar residues" evidence="13">
    <location>
        <begin position="946"/>
        <end position="957"/>
    </location>
</feature>
<evidence type="ECO:0000256" key="1">
    <source>
        <dbReference type="ARBA" id="ARBA00004141"/>
    </source>
</evidence>
<feature type="transmembrane region" description="Helical" evidence="14">
    <location>
        <begin position="367"/>
        <end position="384"/>
    </location>
</feature>
<evidence type="ECO:0000256" key="7">
    <source>
        <dbReference type="ARBA" id="ARBA00022958"/>
    </source>
</evidence>
<dbReference type="SMART" id="SM00225">
    <property type="entry name" value="BTB"/>
    <property type="match status" value="1"/>
</dbReference>
<dbReference type="Proteomes" id="UP001497525">
    <property type="component" value="Unassembled WGS sequence"/>
</dbReference>
<dbReference type="PRINTS" id="PR01497">
    <property type="entry name" value="SHALCHANNEL"/>
</dbReference>
<evidence type="ECO:0000256" key="6">
    <source>
        <dbReference type="ARBA" id="ARBA00022882"/>
    </source>
</evidence>
<feature type="compositionally biased region" description="Basic and acidic residues" evidence="13">
    <location>
        <begin position="750"/>
        <end position="764"/>
    </location>
</feature>
<dbReference type="InterPro" id="IPR028325">
    <property type="entry name" value="VG_K_chnl"/>
</dbReference>
<comment type="subcellular location">
    <subcellularLocation>
        <location evidence="1">Membrane</location>
        <topology evidence="1">Multi-pass membrane protein</topology>
    </subcellularLocation>
</comment>
<dbReference type="Pfam" id="PF00520">
    <property type="entry name" value="Ion_trans"/>
    <property type="match status" value="1"/>
</dbReference>
<feature type="region of interest" description="Disordered" evidence="13">
    <location>
        <begin position="635"/>
        <end position="668"/>
    </location>
</feature>
<feature type="compositionally biased region" description="Basic and acidic residues" evidence="13">
    <location>
        <begin position="476"/>
        <end position="488"/>
    </location>
</feature>